<dbReference type="PROSITE" id="PS50977">
    <property type="entry name" value="HTH_TETR_2"/>
    <property type="match status" value="1"/>
</dbReference>
<dbReference type="SUPFAM" id="SSF46689">
    <property type="entry name" value="Homeodomain-like"/>
    <property type="match status" value="1"/>
</dbReference>
<evidence type="ECO:0000256" key="4">
    <source>
        <dbReference type="PROSITE-ProRule" id="PRU00335"/>
    </source>
</evidence>
<sequence length="215" mass="23192">MTKQSRSEHTRSHLVRSAAVLFERNGFFGTTLAEVSRAAGVTKGAFYFHFSSKDELGGAIQAEACAMLRGALQAATTSRLPALQSVVDLSHELAGWLAEEPHVRASFRTARECGHLGKPFLDFYIDWQAAVESLLHNARQRGELARGIDVEHALTVVLAVSAGLEMLWAAQLRRGSMAESLTGVWAVVLPGLATPGLGRRLRPAGSRHGRTPPDG</sequence>
<gene>
    <name evidence="6" type="ORF">CLV71_11966</name>
</gene>
<dbReference type="InterPro" id="IPR047923">
    <property type="entry name" value="ArpA-like"/>
</dbReference>
<evidence type="ECO:0000313" key="7">
    <source>
        <dbReference type="Proteomes" id="UP000294927"/>
    </source>
</evidence>
<evidence type="ECO:0000259" key="5">
    <source>
        <dbReference type="PROSITE" id="PS50977"/>
    </source>
</evidence>
<reference evidence="6 7" key="1">
    <citation type="submission" date="2019-03" db="EMBL/GenBank/DDBJ databases">
        <title>Genomic Encyclopedia of Archaeal and Bacterial Type Strains, Phase II (KMG-II): from individual species to whole genera.</title>
        <authorList>
            <person name="Goeker M."/>
        </authorList>
    </citation>
    <scope>NUCLEOTIDE SEQUENCE [LARGE SCALE GENOMIC DNA]</scope>
    <source>
        <strain evidence="6 7">DSM 45499</strain>
    </source>
</reference>
<dbReference type="InterPro" id="IPR036271">
    <property type="entry name" value="Tet_transcr_reg_TetR-rel_C_sf"/>
</dbReference>
<evidence type="ECO:0000313" key="6">
    <source>
        <dbReference type="EMBL" id="TDV41744.1"/>
    </source>
</evidence>
<evidence type="ECO:0000256" key="2">
    <source>
        <dbReference type="ARBA" id="ARBA00023125"/>
    </source>
</evidence>
<protein>
    <submittedName>
        <fullName evidence="6">TetR family transcriptional regulator</fullName>
    </submittedName>
</protein>
<keyword evidence="7" id="KW-1185">Reference proteome</keyword>
<organism evidence="6 7">
    <name type="scientific">Actinophytocola oryzae</name>
    <dbReference type="NCBI Taxonomy" id="502181"/>
    <lineage>
        <taxon>Bacteria</taxon>
        <taxon>Bacillati</taxon>
        <taxon>Actinomycetota</taxon>
        <taxon>Actinomycetes</taxon>
        <taxon>Pseudonocardiales</taxon>
        <taxon>Pseudonocardiaceae</taxon>
    </lineage>
</organism>
<dbReference type="SUPFAM" id="SSF48498">
    <property type="entry name" value="Tetracyclin repressor-like, C-terminal domain"/>
    <property type="match status" value="1"/>
</dbReference>
<proteinExistence type="predicted"/>
<dbReference type="PANTHER" id="PTHR30055">
    <property type="entry name" value="HTH-TYPE TRANSCRIPTIONAL REGULATOR RUTR"/>
    <property type="match status" value="1"/>
</dbReference>
<dbReference type="GO" id="GO:0003700">
    <property type="term" value="F:DNA-binding transcription factor activity"/>
    <property type="evidence" value="ECO:0007669"/>
    <property type="project" value="TreeGrafter"/>
</dbReference>
<dbReference type="InterPro" id="IPR009057">
    <property type="entry name" value="Homeodomain-like_sf"/>
</dbReference>
<dbReference type="PANTHER" id="PTHR30055:SF234">
    <property type="entry name" value="HTH-TYPE TRANSCRIPTIONAL REGULATOR BETI"/>
    <property type="match status" value="1"/>
</dbReference>
<dbReference type="PROSITE" id="PS01081">
    <property type="entry name" value="HTH_TETR_1"/>
    <property type="match status" value="1"/>
</dbReference>
<dbReference type="InterPro" id="IPR050109">
    <property type="entry name" value="HTH-type_TetR-like_transc_reg"/>
</dbReference>
<evidence type="ECO:0000256" key="1">
    <source>
        <dbReference type="ARBA" id="ARBA00023015"/>
    </source>
</evidence>
<keyword evidence="2 4" id="KW-0238">DNA-binding</keyword>
<dbReference type="GO" id="GO:0000976">
    <property type="term" value="F:transcription cis-regulatory region binding"/>
    <property type="evidence" value="ECO:0007669"/>
    <property type="project" value="TreeGrafter"/>
</dbReference>
<name>A0A4R7UZP9_9PSEU</name>
<dbReference type="AlphaFoldDB" id="A0A4R7UZP9"/>
<dbReference type="OrthoDB" id="3237195at2"/>
<dbReference type="Pfam" id="PF00440">
    <property type="entry name" value="TetR_N"/>
    <property type="match status" value="1"/>
</dbReference>
<accession>A0A4R7UZP9</accession>
<dbReference type="NCBIfam" id="NF041196">
    <property type="entry name" value="ScbR_bind_reg"/>
    <property type="match status" value="1"/>
</dbReference>
<comment type="caution">
    <text evidence="6">The sequence shown here is derived from an EMBL/GenBank/DDBJ whole genome shotgun (WGS) entry which is preliminary data.</text>
</comment>
<dbReference type="InterPro" id="IPR001647">
    <property type="entry name" value="HTH_TetR"/>
</dbReference>
<dbReference type="Proteomes" id="UP000294927">
    <property type="component" value="Unassembled WGS sequence"/>
</dbReference>
<keyword evidence="1" id="KW-0805">Transcription regulation</keyword>
<keyword evidence="3" id="KW-0804">Transcription</keyword>
<feature type="DNA-binding region" description="H-T-H motif" evidence="4">
    <location>
        <begin position="31"/>
        <end position="50"/>
    </location>
</feature>
<evidence type="ECO:0000256" key="3">
    <source>
        <dbReference type="ARBA" id="ARBA00023163"/>
    </source>
</evidence>
<dbReference type="RefSeq" id="WP_133907549.1">
    <property type="nucleotide sequence ID" value="NZ_SOCP01000019.1"/>
</dbReference>
<feature type="domain" description="HTH tetR-type" evidence="5">
    <location>
        <begin position="8"/>
        <end position="68"/>
    </location>
</feature>
<dbReference type="PRINTS" id="PR00455">
    <property type="entry name" value="HTHTETR"/>
</dbReference>
<dbReference type="InterPro" id="IPR023772">
    <property type="entry name" value="DNA-bd_HTH_TetR-type_CS"/>
</dbReference>
<dbReference type="Gene3D" id="1.10.357.10">
    <property type="entry name" value="Tetracycline Repressor, domain 2"/>
    <property type="match status" value="1"/>
</dbReference>
<dbReference type="EMBL" id="SOCP01000019">
    <property type="protein sequence ID" value="TDV41744.1"/>
    <property type="molecule type" value="Genomic_DNA"/>
</dbReference>